<evidence type="ECO:0000256" key="4">
    <source>
        <dbReference type="ARBA" id="ARBA00023186"/>
    </source>
</evidence>
<organism evidence="6 7">
    <name type="scientific">Apium graveolens</name>
    <name type="common">Celery</name>
    <dbReference type="NCBI Taxonomy" id="4045"/>
    <lineage>
        <taxon>Eukaryota</taxon>
        <taxon>Viridiplantae</taxon>
        <taxon>Streptophyta</taxon>
        <taxon>Embryophyta</taxon>
        <taxon>Tracheophyta</taxon>
        <taxon>Spermatophyta</taxon>
        <taxon>Magnoliopsida</taxon>
        <taxon>eudicotyledons</taxon>
        <taxon>Gunneridae</taxon>
        <taxon>Pentapetalae</taxon>
        <taxon>asterids</taxon>
        <taxon>campanulids</taxon>
        <taxon>Apiales</taxon>
        <taxon>Apiaceae</taxon>
        <taxon>Apioideae</taxon>
        <taxon>apioid superclade</taxon>
        <taxon>Apieae</taxon>
        <taxon>Apium</taxon>
    </lineage>
</organism>
<dbReference type="InterPro" id="IPR027413">
    <property type="entry name" value="GROEL-like_equatorial_sf"/>
</dbReference>
<proteinExistence type="inferred from homology"/>
<dbReference type="EMBL" id="WRXP01000764">
    <property type="protein sequence ID" value="KAF1002614.1"/>
    <property type="molecule type" value="Genomic_DNA"/>
</dbReference>
<accession>A0A6L5BES4</accession>
<gene>
    <name evidence="6" type="ORF">AG4045_003512</name>
</gene>
<evidence type="ECO:0000256" key="2">
    <source>
        <dbReference type="ARBA" id="ARBA00022741"/>
    </source>
</evidence>
<dbReference type="InterPro" id="IPR001844">
    <property type="entry name" value="Cpn60/GroEL"/>
</dbReference>
<evidence type="ECO:0000256" key="5">
    <source>
        <dbReference type="SAM" id="MobiDB-lite"/>
    </source>
</evidence>
<protein>
    <submittedName>
        <fullName evidence="6">Uncharacterized protein</fullName>
    </submittedName>
</protein>
<evidence type="ECO:0000313" key="7">
    <source>
        <dbReference type="Proteomes" id="UP000593563"/>
    </source>
</evidence>
<keyword evidence="7" id="KW-1185">Reference proteome</keyword>
<dbReference type="Proteomes" id="UP000593563">
    <property type="component" value="Unassembled WGS sequence"/>
</dbReference>
<dbReference type="GO" id="GO:0042026">
    <property type="term" value="P:protein refolding"/>
    <property type="evidence" value="ECO:0007669"/>
    <property type="project" value="InterPro"/>
</dbReference>
<dbReference type="GO" id="GO:0140662">
    <property type="term" value="F:ATP-dependent protein folding chaperone"/>
    <property type="evidence" value="ECO:0007669"/>
    <property type="project" value="InterPro"/>
</dbReference>
<dbReference type="AlphaFoldDB" id="A0A6L5BES4"/>
<reference evidence="6" key="1">
    <citation type="submission" date="2020-01" db="EMBL/GenBank/DDBJ databases">
        <title>The Celery Genome Sequence Reveals Sequential Paleo-tetraploidization, Resistance Gene Elimination, Karyotype Evolution, and Functional Innovation in Apiales.</title>
        <authorList>
            <person name="Song X."/>
        </authorList>
    </citation>
    <scope>NUCLEOTIDE SEQUENCE</scope>
    <source>
        <tissue evidence="6">Leaf</tissue>
    </source>
</reference>
<name>A0A6L5BES4_APIGR</name>
<keyword evidence="3" id="KW-0067">ATP-binding</keyword>
<keyword evidence="2" id="KW-0547">Nucleotide-binding</keyword>
<evidence type="ECO:0000313" key="6">
    <source>
        <dbReference type="EMBL" id="KAF1002614.1"/>
    </source>
</evidence>
<evidence type="ECO:0000256" key="3">
    <source>
        <dbReference type="ARBA" id="ARBA00022840"/>
    </source>
</evidence>
<comment type="similarity">
    <text evidence="1">Belongs to the chaperonin (HSP60) family.</text>
</comment>
<dbReference type="PRINTS" id="PR00304">
    <property type="entry name" value="TCOMPLEXTCP1"/>
</dbReference>
<feature type="compositionally biased region" description="Polar residues" evidence="5">
    <location>
        <begin position="14"/>
        <end position="33"/>
    </location>
</feature>
<dbReference type="PANTHER" id="PTHR45633">
    <property type="entry name" value="60 KDA HEAT SHOCK PROTEIN, MITOCHONDRIAL"/>
    <property type="match status" value="1"/>
</dbReference>
<comment type="caution">
    <text evidence="6">The sequence shown here is derived from an EMBL/GenBank/DDBJ whole genome shotgun (WGS) entry which is preliminary data.</text>
</comment>
<dbReference type="InterPro" id="IPR017998">
    <property type="entry name" value="Chaperone_TCP-1"/>
</dbReference>
<evidence type="ECO:0000256" key="1">
    <source>
        <dbReference type="ARBA" id="ARBA00006607"/>
    </source>
</evidence>
<feature type="region of interest" description="Disordered" evidence="5">
    <location>
        <begin position="14"/>
        <end position="45"/>
    </location>
</feature>
<dbReference type="GO" id="GO:0005524">
    <property type="term" value="F:ATP binding"/>
    <property type="evidence" value="ECO:0007669"/>
    <property type="project" value="UniProtKB-KW"/>
</dbReference>
<keyword evidence="4" id="KW-0143">Chaperone</keyword>
<dbReference type="Gene3D" id="1.10.560.10">
    <property type="entry name" value="GroEL-like equatorial domain"/>
    <property type="match status" value="1"/>
</dbReference>
<dbReference type="SUPFAM" id="SSF48592">
    <property type="entry name" value="GroEL equatorial domain-like"/>
    <property type="match status" value="1"/>
</dbReference>
<sequence>MASANAISTASILSSPTQGNLRGNRVNQLQGQKVTYRPNNGGRRGGRLAVRAAAKEIEFDQKSRAALQSGIEKLVKAVRLTLGPRGRRNVVLDEFGTPKVVNDGVTIARAIELPDAMENVGACHREVNYYSNKKSGLHIILNDQGLWSIAQLALFVHSLSHSVLIFGWRDVFDMIERPHEEFNETNEQLTPSLALTYCYTALTDSGCRASKLFVESPKSSNYSTRSTLLTHIADDNPEHVTTAFYSRQQNAGSD</sequence>